<sequence>MEAKKVVTRCILFAYKFILLNPLSTDGAKRKIGTIYAVFGSVYLTLASSAIVILIMQNKNDFVEFILPIGYASTIFMNGINHLIIAYNVPSINLLLRNIERNIYTYSDRHFTFDNSTSSGADNETHSSNVACTKLSVFLTILIYNNAFLGMISPFFGYLLTGKLSANIYPSWFPWNMDDSVLGYTVSYLLESYVALHVCSLYASTAVYMALTYLEYERQYRRLSNAVTSIPSRSLAFVRRSSSSDRRCFPSNRLANERTETDDAKLYHKRFEYNLIECIDHHRALKKCFEYFKLYFEMNFSVEFTLCVLTLCFLMYSLLEVTDAGRVFSILAVTTILLQNLFLKCYVGEKFSELNGTLKEAIYDLPWYRQSISNRKLLHIFQLGSTQPHRLTGLKVFPASLFIFTRIIRTSYSLLNLIRASHS</sequence>
<dbReference type="Pfam" id="PF02949">
    <property type="entry name" value="7tm_6"/>
    <property type="match status" value="1"/>
</dbReference>
<evidence type="ECO:0000313" key="10">
    <source>
        <dbReference type="EMBL" id="ALV87623.1"/>
    </source>
</evidence>
<dbReference type="GO" id="GO:0007165">
    <property type="term" value="P:signal transduction"/>
    <property type="evidence" value="ECO:0007669"/>
    <property type="project" value="UniProtKB-KW"/>
</dbReference>
<feature type="transmembrane region" description="Helical" evidence="9">
    <location>
        <begin position="194"/>
        <end position="214"/>
    </location>
</feature>
<dbReference type="EMBL" id="KU133798">
    <property type="protein sequence ID" value="ALV87623.1"/>
    <property type="molecule type" value="mRNA"/>
</dbReference>
<keyword evidence="6 9" id="KW-0472">Membrane</keyword>
<feature type="transmembrane region" description="Helical" evidence="9">
    <location>
        <begin position="300"/>
        <end position="319"/>
    </location>
</feature>
<dbReference type="PANTHER" id="PTHR21137">
    <property type="entry name" value="ODORANT RECEPTOR"/>
    <property type="match status" value="1"/>
</dbReference>
<dbReference type="GO" id="GO:0005549">
    <property type="term" value="F:odorant binding"/>
    <property type="evidence" value="ECO:0007669"/>
    <property type="project" value="InterPro"/>
</dbReference>
<dbReference type="GO" id="GO:0005886">
    <property type="term" value="C:plasma membrane"/>
    <property type="evidence" value="ECO:0007669"/>
    <property type="project" value="UniProtKB-SubCell"/>
</dbReference>
<evidence type="ECO:0000256" key="9">
    <source>
        <dbReference type="RuleBase" id="RU351113"/>
    </source>
</evidence>
<evidence type="ECO:0000256" key="6">
    <source>
        <dbReference type="ARBA" id="ARBA00023136"/>
    </source>
</evidence>
<dbReference type="PANTHER" id="PTHR21137:SF42">
    <property type="entry name" value="ODORANT RECEPTOR 83A"/>
    <property type="match status" value="1"/>
</dbReference>
<keyword evidence="8 9" id="KW-0807">Transducer</keyword>
<dbReference type="GO" id="GO:0004984">
    <property type="term" value="F:olfactory receptor activity"/>
    <property type="evidence" value="ECO:0007669"/>
    <property type="project" value="InterPro"/>
</dbReference>
<keyword evidence="2 9" id="KW-0716">Sensory transduction</keyword>
<feature type="transmembrane region" description="Helical" evidence="9">
    <location>
        <begin position="137"/>
        <end position="160"/>
    </location>
</feature>
<dbReference type="InterPro" id="IPR004117">
    <property type="entry name" value="7tm6_olfct_rcpt"/>
</dbReference>
<dbReference type="AlphaFoldDB" id="A0A0U3UC69"/>
<feature type="transmembrane region" description="Helical" evidence="9">
    <location>
        <begin position="325"/>
        <end position="343"/>
    </location>
</feature>
<feature type="transmembrane region" description="Helical" evidence="9">
    <location>
        <begin position="35"/>
        <end position="57"/>
    </location>
</feature>
<keyword evidence="3 9" id="KW-0812">Transmembrane</keyword>
<evidence type="ECO:0000256" key="4">
    <source>
        <dbReference type="ARBA" id="ARBA00022725"/>
    </source>
</evidence>
<comment type="subcellular location">
    <subcellularLocation>
        <location evidence="9">Cell membrane</location>
        <topology evidence="9">Multi-pass membrane protein</topology>
    </subcellularLocation>
    <subcellularLocation>
        <location evidence="1">Membrane</location>
        <topology evidence="1">Multi-pass membrane protein</topology>
    </subcellularLocation>
</comment>
<proteinExistence type="evidence at transcript level"/>
<evidence type="ECO:0000256" key="7">
    <source>
        <dbReference type="ARBA" id="ARBA00023170"/>
    </source>
</evidence>
<keyword evidence="4 9" id="KW-0552">Olfaction</keyword>
<evidence type="ECO:0000256" key="8">
    <source>
        <dbReference type="ARBA" id="ARBA00023224"/>
    </source>
</evidence>
<evidence type="ECO:0000256" key="2">
    <source>
        <dbReference type="ARBA" id="ARBA00022606"/>
    </source>
</evidence>
<organism evidence="10">
    <name type="scientific">Drosicha corpulenta</name>
    <dbReference type="NCBI Taxonomy" id="535978"/>
    <lineage>
        <taxon>Eukaryota</taxon>
        <taxon>Metazoa</taxon>
        <taxon>Ecdysozoa</taxon>
        <taxon>Arthropoda</taxon>
        <taxon>Hexapoda</taxon>
        <taxon>Insecta</taxon>
        <taxon>Pterygota</taxon>
        <taxon>Neoptera</taxon>
        <taxon>Paraneoptera</taxon>
        <taxon>Hemiptera</taxon>
        <taxon>Sternorrhyncha</taxon>
        <taxon>Coccoidea</taxon>
        <taxon>Monophlebidae</taxon>
        <taxon>Drosicha</taxon>
    </lineage>
</organism>
<protein>
    <recommendedName>
        <fullName evidence="9">Odorant receptor</fullName>
    </recommendedName>
</protein>
<keyword evidence="7 9" id="KW-0675">Receptor</keyword>
<keyword evidence="5 9" id="KW-1133">Transmembrane helix</keyword>
<name>A0A0U3UC69_9HEMI</name>
<evidence type="ECO:0000256" key="5">
    <source>
        <dbReference type="ARBA" id="ARBA00022989"/>
    </source>
</evidence>
<dbReference type="EMBL" id="KU133801">
    <property type="protein sequence ID" value="ALV87626.1"/>
    <property type="molecule type" value="mRNA"/>
</dbReference>
<feature type="transmembrane region" description="Helical" evidence="9">
    <location>
        <begin position="69"/>
        <end position="89"/>
    </location>
</feature>
<accession>A0A0U3UC69</accession>
<comment type="similarity">
    <text evidence="9">Belongs to the insect chemoreceptor superfamily. Heteromeric odorant receptor channel (TC 1.A.69) family.</text>
</comment>
<evidence type="ECO:0000256" key="1">
    <source>
        <dbReference type="ARBA" id="ARBA00004141"/>
    </source>
</evidence>
<comment type="caution">
    <text evidence="9">Lacks conserved residue(s) required for the propagation of feature annotation.</text>
</comment>
<reference evidence="10" key="1">
    <citation type="submission" date="2015-11" db="EMBL/GenBank/DDBJ databases">
        <title>Identification of candidate chemosensory genes in the antennal transcriptome of Drosicha corpulenta (Kuwana).</title>
        <authorList>
            <person name="Zhang Y."/>
            <person name="Gao Q."/>
            <person name="Xie Y."/>
        </authorList>
    </citation>
    <scope>NUCLEOTIDE SEQUENCE</scope>
</reference>
<evidence type="ECO:0000256" key="3">
    <source>
        <dbReference type="ARBA" id="ARBA00022692"/>
    </source>
</evidence>